<comment type="caution">
    <text evidence="2">The sequence shown here is derived from an EMBL/GenBank/DDBJ whole genome shotgun (WGS) entry which is preliminary data.</text>
</comment>
<gene>
    <name evidence="2" type="ORF">D3874_12510</name>
</gene>
<dbReference type="InterPro" id="IPR005149">
    <property type="entry name" value="Tscrpt_reg_PadR_N"/>
</dbReference>
<organism evidence="2 3">
    <name type="scientific">Oleomonas cavernae</name>
    <dbReference type="NCBI Taxonomy" id="2320859"/>
    <lineage>
        <taxon>Bacteria</taxon>
        <taxon>Pseudomonadati</taxon>
        <taxon>Pseudomonadota</taxon>
        <taxon>Alphaproteobacteria</taxon>
        <taxon>Acetobacterales</taxon>
        <taxon>Acetobacteraceae</taxon>
        <taxon>Oleomonas</taxon>
    </lineage>
</organism>
<dbReference type="InterPro" id="IPR036388">
    <property type="entry name" value="WH-like_DNA-bd_sf"/>
</dbReference>
<accession>A0A418WCI3</accession>
<name>A0A418WCI3_9PROT</name>
<keyword evidence="3" id="KW-1185">Reference proteome</keyword>
<sequence>MDIRTVCLGLLTFGEATGYEIKKLFEDGCFAGVFDASFGSIYPALTRLAEEGFVHGRAEAQEGRPDKKVYSITERGRAYFIQELSRGVAPDHVRSEFLIAMIFAHLLPGGIADAYVDERIAECRKAIDFLNETAQSPHTRIPNMQFTIGLGLATTRAAIAYMEANRHLIDDTTPARLGAATA</sequence>
<dbReference type="InterPro" id="IPR036390">
    <property type="entry name" value="WH_DNA-bd_sf"/>
</dbReference>
<dbReference type="OrthoDB" id="3186544at2"/>
<evidence type="ECO:0000313" key="2">
    <source>
        <dbReference type="EMBL" id="RJF87743.1"/>
    </source>
</evidence>
<reference evidence="2 3" key="1">
    <citation type="submission" date="2018-09" db="EMBL/GenBank/DDBJ databases">
        <authorList>
            <person name="Zhu H."/>
        </authorList>
    </citation>
    <scope>NUCLEOTIDE SEQUENCE [LARGE SCALE GENOMIC DNA]</scope>
    <source>
        <strain evidence="2 3">K1W22B-8</strain>
    </source>
</reference>
<dbReference type="Gene3D" id="1.10.10.10">
    <property type="entry name" value="Winged helix-like DNA-binding domain superfamily/Winged helix DNA-binding domain"/>
    <property type="match status" value="1"/>
</dbReference>
<dbReference type="PANTHER" id="PTHR43252:SF6">
    <property type="entry name" value="NEGATIVE TRANSCRIPTION REGULATOR PADR"/>
    <property type="match status" value="1"/>
</dbReference>
<protein>
    <submittedName>
        <fullName evidence="2">PadR family transcriptional regulator</fullName>
    </submittedName>
</protein>
<dbReference type="PANTHER" id="PTHR43252">
    <property type="entry name" value="TRANSCRIPTIONAL REGULATOR YQJI"/>
    <property type="match status" value="1"/>
</dbReference>
<feature type="domain" description="Transcription regulator PadR N-terminal" evidence="1">
    <location>
        <begin position="8"/>
        <end position="80"/>
    </location>
</feature>
<dbReference type="Proteomes" id="UP000284605">
    <property type="component" value="Unassembled WGS sequence"/>
</dbReference>
<evidence type="ECO:0000259" key="1">
    <source>
        <dbReference type="Pfam" id="PF03551"/>
    </source>
</evidence>
<dbReference type="EMBL" id="QYUK01000011">
    <property type="protein sequence ID" value="RJF87743.1"/>
    <property type="molecule type" value="Genomic_DNA"/>
</dbReference>
<dbReference type="AlphaFoldDB" id="A0A418WCI3"/>
<dbReference type="RefSeq" id="WP_119778380.1">
    <property type="nucleotide sequence ID" value="NZ_QYUK01000011.1"/>
</dbReference>
<dbReference type="SUPFAM" id="SSF46785">
    <property type="entry name" value="Winged helix' DNA-binding domain"/>
    <property type="match status" value="1"/>
</dbReference>
<dbReference type="Pfam" id="PF03551">
    <property type="entry name" value="PadR"/>
    <property type="match status" value="1"/>
</dbReference>
<proteinExistence type="predicted"/>
<evidence type="ECO:0000313" key="3">
    <source>
        <dbReference type="Proteomes" id="UP000284605"/>
    </source>
</evidence>